<proteinExistence type="predicted"/>
<dbReference type="PANTHER" id="PTHR21666">
    <property type="entry name" value="PEPTIDASE-RELATED"/>
    <property type="match status" value="1"/>
</dbReference>
<sequence>MRIIRRPIRTTTHSLTAVPRTDATGHPERLHREPFAHRRHRALDWIGHRVARPALICVLMTASAAAVLAETASDETLDTRAKDLQEIQQQVETVGRELIEQHADRRALIAELEVREREVAEAAVSGRELARAVAEQTRVAEALRLRHLEEYAALEQELALWADLVRTAYVMGRADRLRLLLNQEDTAQASRILSYFAYLNREQLRRITAIQARVERLTRLAHDAEREAERLIDLARRQETARLRLEAARQERAAVLGRLEASIAGQTENLEVLERDAEALRLLVEHLRQRAQIRAELDIRRDPFPERRGRLAWPLLHGEILAEFGTLKPDSELRWDGVLLAARQGEEVRAVHDGRVIHADWLRGFGLLLMIDHGDGYMSIYGHNEALLKEAGEWVATGEVIALSGDSGGREEPVLYFAIRHNGKPQDPAGWCGATARQGSLSGAGRSDLYGLRERVDAEPIKSRRKPQQRLFLGAVGCNKASGLASDQPDESSENMRC</sequence>
<accession>A0A495V5W8</accession>
<evidence type="ECO:0000259" key="2">
    <source>
        <dbReference type="Pfam" id="PF01551"/>
    </source>
</evidence>
<dbReference type="InterPro" id="IPR011055">
    <property type="entry name" value="Dup_hybrid_motif"/>
</dbReference>
<dbReference type="Proteomes" id="UP000274556">
    <property type="component" value="Unassembled WGS sequence"/>
</dbReference>
<name>A0A495V5W8_9GAMM</name>
<feature type="domain" description="M23ase beta-sheet core" evidence="2">
    <location>
        <begin position="335"/>
        <end position="428"/>
    </location>
</feature>
<evidence type="ECO:0000313" key="3">
    <source>
        <dbReference type="EMBL" id="RKT44090.1"/>
    </source>
</evidence>
<dbReference type="GO" id="GO:0004222">
    <property type="term" value="F:metalloendopeptidase activity"/>
    <property type="evidence" value="ECO:0007669"/>
    <property type="project" value="TreeGrafter"/>
</dbReference>
<evidence type="ECO:0000256" key="1">
    <source>
        <dbReference type="SAM" id="Coils"/>
    </source>
</evidence>
<dbReference type="AlphaFoldDB" id="A0A495V5W8"/>
<reference evidence="3 4" key="1">
    <citation type="submission" date="2018-10" db="EMBL/GenBank/DDBJ databases">
        <title>Genomic Encyclopedia of Archaeal and Bacterial Type Strains, Phase II (KMG-II): from individual species to whole genera.</title>
        <authorList>
            <person name="Goeker M."/>
        </authorList>
    </citation>
    <scope>NUCLEOTIDE SEQUENCE [LARGE SCALE GENOMIC DNA]</scope>
    <source>
        <strain evidence="3 4">DSM 235</strain>
    </source>
</reference>
<comment type="caution">
    <text evidence="3">The sequence shown here is derived from an EMBL/GenBank/DDBJ whole genome shotgun (WGS) entry which is preliminary data.</text>
</comment>
<dbReference type="RefSeq" id="WP_245969459.1">
    <property type="nucleotide sequence ID" value="NZ_RBXL01000001.1"/>
</dbReference>
<protein>
    <submittedName>
        <fullName evidence="3">Septal ring factor EnvC (AmiA/AmiB activator)</fullName>
    </submittedName>
</protein>
<keyword evidence="1" id="KW-0175">Coiled coil</keyword>
<dbReference type="InterPro" id="IPR050570">
    <property type="entry name" value="Cell_wall_metabolism_enzyme"/>
</dbReference>
<gene>
    <name evidence="3" type="ORF">BDD21_1462</name>
</gene>
<feature type="coiled-coil region" evidence="1">
    <location>
        <begin position="207"/>
        <end position="290"/>
    </location>
</feature>
<dbReference type="SUPFAM" id="SSF51261">
    <property type="entry name" value="Duplicated hybrid motif"/>
    <property type="match status" value="1"/>
</dbReference>
<organism evidence="3 4">
    <name type="scientific">Thiocapsa rosea</name>
    <dbReference type="NCBI Taxonomy" id="69360"/>
    <lineage>
        <taxon>Bacteria</taxon>
        <taxon>Pseudomonadati</taxon>
        <taxon>Pseudomonadota</taxon>
        <taxon>Gammaproteobacteria</taxon>
        <taxon>Chromatiales</taxon>
        <taxon>Chromatiaceae</taxon>
        <taxon>Thiocapsa</taxon>
    </lineage>
</organism>
<dbReference type="InterPro" id="IPR016047">
    <property type="entry name" value="M23ase_b-sheet_dom"/>
</dbReference>
<dbReference type="FunFam" id="2.70.70.10:FF:000003">
    <property type="entry name" value="Murein hydrolase activator EnvC"/>
    <property type="match status" value="1"/>
</dbReference>
<dbReference type="PANTHER" id="PTHR21666:SF270">
    <property type="entry name" value="MUREIN HYDROLASE ACTIVATOR ENVC"/>
    <property type="match status" value="1"/>
</dbReference>
<dbReference type="EMBL" id="RBXL01000001">
    <property type="protein sequence ID" value="RKT44090.1"/>
    <property type="molecule type" value="Genomic_DNA"/>
</dbReference>
<dbReference type="CDD" id="cd12797">
    <property type="entry name" value="M23_peptidase"/>
    <property type="match status" value="1"/>
</dbReference>
<dbReference type="Gene3D" id="2.70.70.10">
    <property type="entry name" value="Glucose Permease (Domain IIA)"/>
    <property type="match status" value="1"/>
</dbReference>
<evidence type="ECO:0000313" key="4">
    <source>
        <dbReference type="Proteomes" id="UP000274556"/>
    </source>
</evidence>
<dbReference type="Pfam" id="PF01551">
    <property type="entry name" value="Peptidase_M23"/>
    <property type="match status" value="1"/>
</dbReference>
<keyword evidence="4" id="KW-1185">Reference proteome</keyword>